<organism evidence="1 2">
    <name type="scientific">Dysgonomonas capnocytophagoides</name>
    <dbReference type="NCBI Taxonomy" id="45254"/>
    <lineage>
        <taxon>Bacteria</taxon>
        <taxon>Pseudomonadati</taxon>
        <taxon>Bacteroidota</taxon>
        <taxon>Bacteroidia</taxon>
        <taxon>Bacteroidales</taxon>
        <taxon>Dysgonomonadaceae</taxon>
        <taxon>Dysgonomonas</taxon>
    </lineage>
</organism>
<reference evidence="1 2" key="1">
    <citation type="submission" date="2019-03" db="EMBL/GenBank/DDBJ databases">
        <title>San Antonio Military Medical Center submission to MRSN (WRAIR), pending publication.</title>
        <authorList>
            <person name="Blyth D.M."/>
            <person name="Mccarthy S.L."/>
            <person name="Schall S.E."/>
            <person name="Stam J.A."/>
            <person name="Ong A.C."/>
            <person name="Mcgann P.T."/>
        </authorList>
    </citation>
    <scope>NUCLEOTIDE SEQUENCE [LARGE SCALE GENOMIC DNA]</scope>
    <source>
        <strain evidence="1 2">MRSN571793</strain>
    </source>
</reference>
<evidence type="ECO:0000313" key="2">
    <source>
        <dbReference type="Proteomes" id="UP000297861"/>
    </source>
</evidence>
<accession>A0A4Y8KXA6</accession>
<dbReference type="RefSeq" id="WP_134437460.1">
    <property type="nucleotide sequence ID" value="NZ_SOML01000016.1"/>
</dbReference>
<keyword evidence="2" id="KW-1185">Reference proteome</keyword>
<name>A0A4Y8KXA6_9BACT</name>
<evidence type="ECO:0000313" key="1">
    <source>
        <dbReference type="EMBL" id="TFD92773.1"/>
    </source>
</evidence>
<protein>
    <recommendedName>
        <fullName evidence="3">BACON domain-containing protein</fullName>
    </recommendedName>
</protein>
<dbReference type="EMBL" id="SOML01000016">
    <property type="protein sequence ID" value="TFD92773.1"/>
    <property type="molecule type" value="Genomic_DNA"/>
</dbReference>
<sequence length="136" mass="15395">MKKELLFIGAFALLSVLNSCDDKDEGSQSDTIQLSNKNIAVTDESKTIQVTTKGDSWDFYGIAEKYEGNESLNKKIGISERNLTELSGDWYSIKRKKKKEIEISVSENTLNTNRQLIIDLGDKNYFDAISILQYSK</sequence>
<dbReference type="AlphaFoldDB" id="A0A4Y8KXA6"/>
<dbReference type="Proteomes" id="UP000297861">
    <property type="component" value="Unassembled WGS sequence"/>
</dbReference>
<comment type="caution">
    <text evidence="1">The sequence shown here is derived from an EMBL/GenBank/DDBJ whole genome shotgun (WGS) entry which is preliminary data.</text>
</comment>
<gene>
    <name evidence="1" type="ORF">E2605_18180</name>
</gene>
<proteinExistence type="predicted"/>
<evidence type="ECO:0008006" key="3">
    <source>
        <dbReference type="Google" id="ProtNLM"/>
    </source>
</evidence>